<feature type="compositionally biased region" description="Polar residues" evidence="1">
    <location>
        <begin position="53"/>
        <end position="65"/>
    </location>
</feature>
<dbReference type="InterPro" id="IPR025558">
    <property type="entry name" value="DUF4283"/>
</dbReference>
<keyword evidence="3" id="KW-0540">Nuclease</keyword>
<dbReference type="PANTHER" id="PTHR31286:SF99">
    <property type="entry name" value="DUF4283 DOMAIN-CONTAINING PROTEIN"/>
    <property type="match status" value="1"/>
</dbReference>
<feature type="region of interest" description="Disordered" evidence="1">
    <location>
        <begin position="1"/>
        <end position="65"/>
    </location>
</feature>
<protein>
    <submittedName>
        <fullName evidence="3">Endonuclease/exonuclease/phosphatase</fullName>
    </submittedName>
</protein>
<dbReference type="GO" id="GO:0004519">
    <property type="term" value="F:endonuclease activity"/>
    <property type="evidence" value="ECO:0007669"/>
    <property type="project" value="UniProtKB-KW"/>
</dbReference>
<evidence type="ECO:0000259" key="2">
    <source>
        <dbReference type="Pfam" id="PF14111"/>
    </source>
</evidence>
<dbReference type="InterPro" id="IPR036691">
    <property type="entry name" value="Endo/exonu/phosph_ase_sf"/>
</dbReference>
<keyword evidence="3" id="KW-0255">Endonuclease</keyword>
<name>A0A1R3JVY9_COCAP</name>
<dbReference type="InterPro" id="IPR040256">
    <property type="entry name" value="At4g02000-like"/>
</dbReference>
<dbReference type="GO" id="GO:0004527">
    <property type="term" value="F:exonuclease activity"/>
    <property type="evidence" value="ECO:0007669"/>
    <property type="project" value="UniProtKB-KW"/>
</dbReference>
<gene>
    <name evidence="3" type="ORF">CCACVL1_03989</name>
</gene>
<dbReference type="Gramene" id="OMO98968">
    <property type="protein sequence ID" value="OMO98968"/>
    <property type="gene ID" value="CCACVL1_03989"/>
</dbReference>
<dbReference type="PANTHER" id="PTHR31286">
    <property type="entry name" value="GLYCINE-RICH CELL WALL STRUCTURAL PROTEIN 1.8-LIKE"/>
    <property type="match status" value="1"/>
</dbReference>
<dbReference type="OrthoDB" id="1751950at2759"/>
<keyword evidence="3" id="KW-0269">Exonuclease</keyword>
<keyword evidence="3" id="KW-0378">Hydrolase</keyword>
<keyword evidence="4" id="KW-1185">Reference proteome</keyword>
<organism evidence="3 4">
    <name type="scientific">Corchorus capsularis</name>
    <name type="common">Jute</name>
    <dbReference type="NCBI Taxonomy" id="210143"/>
    <lineage>
        <taxon>Eukaryota</taxon>
        <taxon>Viridiplantae</taxon>
        <taxon>Streptophyta</taxon>
        <taxon>Embryophyta</taxon>
        <taxon>Tracheophyta</taxon>
        <taxon>Spermatophyta</taxon>
        <taxon>Magnoliopsida</taxon>
        <taxon>eudicotyledons</taxon>
        <taxon>Gunneridae</taxon>
        <taxon>Pentapetalae</taxon>
        <taxon>rosids</taxon>
        <taxon>malvids</taxon>
        <taxon>Malvales</taxon>
        <taxon>Malvaceae</taxon>
        <taxon>Grewioideae</taxon>
        <taxon>Apeibeae</taxon>
        <taxon>Corchorus</taxon>
    </lineage>
</organism>
<dbReference type="OMA" id="WNIAGSP"/>
<dbReference type="AlphaFoldDB" id="A0A1R3JVY9"/>
<dbReference type="SUPFAM" id="SSF56219">
    <property type="entry name" value="DNase I-like"/>
    <property type="match status" value="1"/>
</dbReference>
<feature type="compositionally biased region" description="Pro residues" evidence="1">
    <location>
        <begin position="13"/>
        <end position="24"/>
    </location>
</feature>
<proteinExistence type="predicted"/>
<comment type="caution">
    <text evidence="3">The sequence shown here is derived from an EMBL/GenBank/DDBJ whole genome shotgun (WGS) entry which is preliminary data.</text>
</comment>
<dbReference type="Pfam" id="PF14111">
    <property type="entry name" value="DUF4283"/>
    <property type="match status" value="1"/>
</dbReference>
<feature type="domain" description="DUF4283" evidence="2">
    <location>
        <begin position="132"/>
        <end position="213"/>
    </location>
</feature>
<evidence type="ECO:0000313" key="3">
    <source>
        <dbReference type="EMBL" id="OMO98968.1"/>
    </source>
</evidence>
<feature type="region of interest" description="Disordered" evidence="1">
    <location>
        <begin position="503"/>
        <end position="526"/>
    </location>
</feature>
<evidence type="ECO:0000313" key="4">
    <source>
        <dbReference type="Proteomes" id="UP000188268"/>
    </source>
</evidence>
<sequence>MEKSSQPKDNTLLPPPLPPPPPLSSSPLSSSKTMGNLPSLTNIQPVQGEGNPYPNSYLTPKHTGNLQNSLKHAPLSYKEKVMNNSNHIYFDSWVDEFSTNPEIIVTEDASVEDVSVPVVTLSMEEKLRISQPWKNTLLIKLIGHPLSLIRLEPKLQKLWKISKPFQMIDLGHSCFNIRFSSPEDYISVLAGGPRILFGHYLKVQIWQPDFRPTKDDFDKLAIWIQLPELPIEYYDPTVLFKIGRLIGKPIKIDVHTGNLNRGRYARICLEIGCKKSLPKSIKIGKFEQKIYYKISTRFCSTCGTFDHENCLSSEVAVKETTGAGISTSSVIAEVKNTMEKSDLVTSDSGKHEAVAISSSEDQWHVVTNKIRKMVRDKSTNVQLPDINLDSALSDINSKFVPNSQVSSPDLAQNLIKYDAMEPETLNSSSSLSKTTTLPPIENQIPISHLTKSTLIITTSTISSLEKQTQAVISIPTNASSPEFDDLSNNLTVSSTIQHNFSSENSKSLYSSPKSEPKRPPSPPINSSFGAWNVRGAGRPKFLHELNGMIARLSPQILILMETKVSSSRANRIISQLPFYGKILVNPIALSGGIWLLWDPNLISVHSHPTSSRMITAQFHPHAPESPFSLTAVY</sequence>
<feature type="compositionally biased region" description="Polar residues" evidence="1">
    <location>
        <begin position="32"/>
        <end position="45"/>
    </location>
</feature>
<dbReference type="Proteomes" id="UP000188268">
    <property type="component" value="Unassembled WGS sequence"/>
</dbReference>
<accession>A0A1R3JVY9</accession>
<reference evidence="3 4" key="1">
    <citation type="submission" date="2013-09" db="EMBL/GenBank/DDBJ databases">
        <title>Corchorus capsularis genome sequencing.</title>
        <authorList>
            <person name="Alam M."/>
            <person name="Haque M.S."/>
            <person name="Islam M.S."/>
            <person name="Emdad E.M."/>
            <person name="Islam M.M."/>
            <person name="Ahmed B."/>
            <person name="Halim A."/>
            <person name="Hossen Q.M.M."/>
            <person name="Hossain M.Z."/>
            <person name="Ahmed R."/>
            <person name="Khan M.M."/>
            <person name="Islam R."/>
            <person name="Rashid M.M."/>
            <person name="Khan S.A."/>
            <person name="Rahman M.S."/>
            <person name="Alam M."/>
        </authorList>
    </citation>
    <scope>NUCLEOTIDE SEQUENCE [LARGE SCALE GENOMIC DNA]</scope>
    <source>
        <strain evidence="4">cv. CVL-1</strain>
        <tissue evidence="3">Whole seedling</tissue>
    </source>
</reference>
<evidence type="ECO:0000256" key="1">
    <source>
        <dbReference type="SAM" id="MobiDB-lite"/>
    </source>
</evidence>
<dbReference type="STRING" id="210143.A0A1R3JVY9"/>
<dbReference type="EMBL" id="AWWV01006956">
    <property type="protein sequence ID" value="OMO98968.1"/>
    <property type="molecule type" value="Genomic_DNA"/>
</dbReference>
<dbReference type="Gene3D" id="3.60.10.10">
    <property type="entry name" value="Endonuclease/exonuclease/phosphatase"/>
    <property type="match status" value="1"/>
</dbReference>